<protein>
    <recommendedName>
        <fullName evidence="2">Calcium channel YVC1-like C-terminal transmembrane domain-containing protein</fullName>
    </recommendedName>
</protein>
<feature type="transmembrane region" description="Helical" evidence="1">
    <location>
        <begin position="373"/>
        <end position="396"/>
    </location>
</feature>
<keyword evidence="1" id="KW-1133">Transmembrane helix</keyword>
<evidence type="ECO:0000313" key="4">
    <source>
        <dbReference type="Proteomes" id="UP000224634"/>
    </source>
</evidence>
<dbReference type="Pfam" id="PF23317">
    <property type="entry name" value="YVC1_C"/>
    <property type="match status" value="1"/>
</dbReference>
<evidence type="ECO:0000313" key="3">
    <source>
        <dbReference type="EMBL" id="PGH13617.1"/>
    </source>
</evidence>
<dbReference type="OrthoDB" id="310870at2759"/>
<keyword evidence="1" id="KW-0812">Transmembrane</keyword>
<feature type="domain" description="Calcium channel YVC1-like C-terminal transmembrane" evidence="2">
    <location>
        <begin position="287"/>
        <end position="579"/>
    </location>
</feature>
<dbReference type="PANTHER" id="PTHR35859">
    <property type="entry name" value="NONSELECTIVE CATION CHANNEL PROTEIN"/>
    <property type="match status" value="1"/>
</dbReference>
<gene>
    <name evidence="3" type="ORF">AJ80_06249</name>
</gene>
<feature type="transmembrane region" description="Helical" evidence="1">
    <location>
        <begin position="311"/>
        <end position="335"/>
    </location>
</feature>
<keyword evidence="1" id="KW-0472">Membrane</keyword>
<evidence type="ECO:0000256" key="1">
    <source>
        <dbReference type="SAM" id="Phobius"/>
    </source>
</evidence>
<dbReference type="PANTHER" id="PTHR35859:SF5">
    <property type="entry name" value="ION TRANSPORT DOMAIN-CONTAINING PROTEIN"/>
    <property type="match status" value="1"/>
</dbReference>
<keyword evidence="4" id="KW-1185">Reference proteome</keyword>
<feature type="transmembrane region" description="Helical" evidence="1">
    <location>
        <begin position="470"/>
        <end position="497"/>
    </location>
</feature>
<organism evidence="3 4">
    <name type="scientific">Polytolypa hystricis (strain UAMH7299)</name>
    <dbReference type="NCBI Taxonomy" id="1447883"/>
    <lineage>
        <taxon>Eukaryota</taxon>
        <taxon>Fungi</taxon>
        <taxon>Dikarya</taxon>
        <taxon>Ascomycota</taxon>
        <taxon>Pezizomycotina</taxon>
        <taxon>Eurotiomycetes</taxon>
        <taxon>Eurotiomycetidae</taxon>
        <taxon>Onygenales</taxon>
        <taxon>Onygenales incertae sedis</taxon>
        <taxon>Polytolypa</taxon>
    </lineage>
</organism>
<dbReference type="InterPro" id="IPR056336">
    <property type="entry name" value="YVC1_C"/>
</dbReference>
<dbReference type="Proteomes" id="UP000224634">
    <property type="component" value="Unassembled WGS sequence"/>
</dbReference>
<name>A0A2B7XYR6_POLH7</name>
<proteinExistence type="predicted"/>
<comment type="caution">
    <text evidence="3">The sequence shown here is derived from an EMBL/GenBank/DDBJ whole genome shotgun (WGS) entry which is preliminary data.</text>
</comment>
<reference evidence="3 4" key="1">
    <citation type="submission" date="2017-10" db="EMBL/GenBank/DDBJ databases">
        <title>Comparative genomics in systemic dimorphic fungi from Ajellomycetaceae.</title>
        <authorList>
            <person name="Munoz J.F."/>
            <person name="Mcewen J.G."/>
            <person name="Clay O.K."/>
            <person name="Cuomo C.A."/>
        </authorList>
    </citation>
    <scope>NUCLEOTIDE SEQUENCE [LARGE SCALE GENOMIC DNA]</scope>
    <source>
        <strain evidence="3 4">UAMH7299</strain>
    </source>
</reference>
<evidence type="ECO:0000259" key="2">
    <source>
        <dbReference type="Pfam" id="PF23317"/>
    </source>
</evidence>
<feature type="transmembrane region" description="Helical" evidence="1">
    <location>
        <begin position="281"/>
        <end position="299"/>
    </location>
</feature>
<dbReference type="InterPro" id="IPR052971">
    <property type="entry name" value="TRP_calcium_channel"/>
</dbReference>
<dbReference type="AlphaFoldDB" id="A0A2B7XYR6"/>
<feature type="transmembrane region" description="Helical" evidence="1">
    <location>
        <begin position="416"/>
        <end position="435"/>
    </location>
</feature>
<sequence>MAVPNMRPSTSSSFVAENSGLDIPIIDHHESVADIVRKLHNYLVLAISDTAYSFDHMRALPPCHPVKTLIASLSDNVHNPAIISALMILKWQFAQQEDDNWGLNESRGYACEYVSWQFVTFLSPRQTIEFLLTELSGPTPASALEGGSMATLPFEQVNRSESQEGAERIPLLRQASSSLSHLFGYGTNRSGDSQDMTSEEGLEQEVYAMFSGLNALEIATISTAKKFLSQKPVQRVVNDVWRGAIVLWDNLSVHSKRKPLLFNKRISDPYSRLRVPVYRKTFEAMFFISFLVLYYAVLVERNPFRITSTEAFLYVWIAAFAYDELGGILDAGVLFYGMDFWSLWDLGIVGTGVAFLVTRLVGLGQGSDSIIDLSFDILSLEALFLVPRLCSLMSLNPYFGSLIPVLKEMTKAFLKFLPIVAILYIGFLTTFTMLARDRLSFREMSWILVKVFFGSSYLGFVSDLKPISPLFGYPLMLVFVCLTNILLISSVISLMSLSLTEIMAHAREEYLFQLSIYVLESCSSRRLTYFLPPLNLIPLVCIRPLRLFFPSESVRRARISMLRITHLPFVAIIMIYERSRGYVSHRTQFKIMSHTTGSHLSVNQPGGPTQSVSRLAQNRSLPLAGGKGKASPTARFEAREAGSHPSADSMRLEGVEEVVNDLRTQVEHLTAAIAHRRSR</sequence>
<accession>A0A2B7XYR6</accession>
<dbReference type="EMBL" id="PDNA01000102">
    <property type="protein sequence ID" value="PGH13617.1"/>
    <property type="molecule type" value="Genomic_DNA"/>
</dbReference>
<dbReference type="STRING" id="1447883.A0A2B7XYR6"/>